<dbReference type="CDD" id="cd03424">
    <property type="entry name" value="NUDIX_ADPRase_Nudt5_UGPPase_Nudt14"/>
    <property type="match status" value="1"/>
</dbReference>
<comment type="similarity">
    <text evidence="3">Belongs to the Nudix hydrolase family. NudK subfamily.</text>
</comment>
<evidence type="ECO:0000256" key="4">
    <source>
        <dbReference type="ARBA" id="ARBA00016377"/>
    </source>
</evidence>
<proteinExistence type="inferred from homology"/>
<evidence type="ECO:0000256" key="5">
    <source>
        <dbReference type="ARBA" id="ARBA00022801"/>
    </source>
</evidence>
<sequence>MTAETVWQGRYITVRKDGTWEYVDRAEGLGAAVIIAVTDAEELILIEEYRVPLGRSCLGFPAGIVGDDVTDEEPVQSARRELEEETGYRAARMDALGSFASSPGLTSETFTLFRAGGLTKTGDGGGVDGEDIIVHLVPIRAVPIFIEEARERGLAIDVKLIACLRLL</sequence>
<gene>
    <name evidence="9" type="ORF">KCG44_03210</name>
</gene>
<keyword evidence="5 9" id="KW-0378">Hydrolase</keyword>
<evidence type="ECO:0000256" key="3">
    <source>
        <dbReference type="ARBA" id="ARBA00007275"/>
    </source>
</evidence>
<reference evidence="9 10" key="1">
    <citation type="submission" date="2021-04" db="EMBL/GenBank/DDBJ databases">
        <authorList>
            <person name="Pira H."/>
            <person name="Risdian C."/>
            <person name="Wink J."/>
        </authorList>
    </citation>
    <scope>NUCLEOTIDE SEQUENCE [LARGE SCALE GENOMIC DNA]</scope>
    <source>
        <strain evidence="9 10">WHA3</strain>
    </source>
</reference>
<evidence type="ECO:0000256" key="1">
    <source>
        <dbReference type="ARBA" id="ARBA00000847"/>
    </source>
</evidence>
<dbReference type="EMBL" id="JAGSPA010000001">
    <property type="protein sequence ID" value="MBV7255791.1"/>
    <property type="molecule type" value="Genomic_DNA"/>
</dbReference>
<name>A0ABS6SCZ1_9SPHN</name>
<evidence type="ECO:0000256" key="2">
    <source>
        <dbReference type="ARBA" id="ARBA00001946"/>
    </source>
</evidence>
<dbReference type="Proteomes" id="UP000722336">
    <property type="component" value="Unassembled WGS sequence"/>
</dbReference>
<dbReference type="PANTHER" id="PTHR11839">
    <property type="entry name" value="UDP/ADP-SUGAR PYROPHOSPHATASE"/>
    <property type="match status" value="1"/>
</dbReference>
<dbReference type="GO" id="GO:0016787">
    <property type="term" value="F:hydrolase activity"/>
    <property type="evidence" value="ECO:0007669"/>
    <property type="project" value="UniProtKB-KW"/>
</dbReference>
<keyword evidence="10" id="KW-1185">Reference proteome</keyword>
<evidence type="ECO:0000313" key="10">
    <source>
        <dbReference type="Proteomes" id="UP000722336"/>
    </source>
</evidence>
<protein>
    <recommendedName>
        <fullName evidence="4">GDP-mannose pyrophosphatase</fullName>
    </recommendedName>
    <alternativeName>
        <fullName evidence="6">GDP-mannose hydrolase</fullName>
    </alternativeName>
    <alternativeName>
        <fullName evidence="7">GDPMK</fullName>
    </alternativeName>
</protein>
<comment type="catalytic activity">
    <reaction evidence="1">
        <text>GDP-alpha-D-mannose + H2O = alpha-D-mannose 1-phosphate + GMP + 2 H(+)</text>
        <dbReference type="Rhea" id="RHEA:27978"/>
        <dbReference type="ChEBI" id="CHEBI:15377"/>
        <dbReference type="ChEBI" id="CHEBI:15378"/>
        <dbReference type="ChEBI" id="CHEBI:57527"/>
        <dbReference type="ChEBI" id="CHEBI:58115"/>
        <dbReference type="ChEBI" id="CHEBI:58409"/>
    </reaction>
</comment>
<evidence type="ECO:0000313" key="9">
    <source>
        <dbReference type="EMBL" id="MBV7255791.1"/>
    </source>
</evidence>
<dbReference type="Pfam" id="PF00293">
    <property type="entry name" value="NUDIX"/>
    <property type="match status" value="1"/>
</dbReference>
<comment type="caution">
    <text evidence="9">The sequence shown here is derived from an EMBL/GenBank/DDBJ whole genome shotgun (WGS) entry which is preliminary data.</text>
</comment>
<evidence type="ECO:0000259" key="8">
    <source>
        <dbReference type="PROSITE" id="PS51462"/>
    </source>
</evidence>
<comment type="cofactor">
    <cofactor evidence="2">
        <name>Mg(2+)</name>
        <dbReference type="ChEBI" id="CHEBI:18420"/>
    </cofactor>
</comment>
<dbReference type="PROSITE" id="PS51462">
    <property type="entry name" value="NUDIX"/>
    <property type="match status" value="1"/>
</dbReference>
<evidence type="ECO:0000256" key="6">
    <source>
        <dbReference type="ARBA" id="ARBA00032162"/>
    </source>
</evidence>
<dbReference type="InterPro" id="IPR000086">
    <property type="entry name" value="NUDIX_hydrolase_dom"/>
</dbReference>
<dbReference type="PANTHER" id="PTHR11839:SF18">
    <property type="entry name" value="NUDIX HYDROLASE DOMAIN-CONTAINING PROTEIN"/>
    <property type="match status" value="1"/>
</dbReference>
<feature type="domain" description="Nudix hydrolase" evidence="8">
    <location>
        <begin position="28"/>
        <end position="160"/>
    </location>
</feature>
<dbReference type="RefSeq" id="WP_218444162.1">
    <property type="nucleotide sequence ID" value="NZ_JAGSPA010000001.1"/>
</dbReference>
<evidence type="ECO:0000256" key="7">
    <source>
        <dbReference type="ARBA" id="ARBA00032272"/>
    </source>
</evidence>
<organism evidence="9 10">
    <name type="scientific">Pacificimonas pallii</name>
    <dbReference type="NCBI Taxonomy" id="2827236"/>
    <lineage>
        <taxon>Bacteria</taxon>
        <taxon>Pseudomonadati</taxon>
        <taxon>Pseudomonadota</taxon>
        <taxon>Alphaproteobacteria</taxon>
        <taxon>Sphingomonadales</taxon>
        <taxon>Sphingosinicellaceae</taxon>
        <taxon>Pacificimonas</taxon>
    </lineage>
</organism>
<accession>A0ABS6SCZ1</accession>